<dbReference type="Gene3D" id="3.40.50.150">
    <property type="entry name" value="Vaccinia Virus protein VP39"/>
    <property type="match status" value="1"/>
</dbReference>
<dbReference type="SUPFAM" id="SSF53335">
    <property type="entry name" value="S-adenosyl-L-methionine-dependent methyltransferases"/>
    <property type="match status" value="1"/>
</dbReference>
<dbReference type="AlphaFoldDB" id="A0A9X1I1H3"/>
<reference evidence="1" key="1">
    <citation type="submission" date="2021-10" db="EMBL/GenBank/DDBJ databases">
        <title>Tamlana sargassums sp. nov., and Tamlana laminarinivorans sp. nov., two new bacteria isolated from the brown alga.</title>
        <authorList>
            <person name="Li J."/>
        </authorList>
    </citation>
    <scope>NUCLEOTIDE SEQUENCE</scope>
    <source>
        <strain evidence="1">PT2-4</strain>
    </source>
</reference>
<dbReference type="Pfam" id="PF13489">
    <property type="entry name" value="Methyltransf_23"/>
    <property type="match status" value="1"/>
</dbReference>
<dbReference type="EMBL" id="JAJAPW010000005">
    <property type="protein sequence ID" value="MCB4799696.1"/>
    <property type="molecule type" value="Genomic_DNA"/>
</dbReference>
<dbReference type="InterPro" id="IPR029063">
    <property type="entry name" value="SAM-dependent_MTases_sf"/>
</dbReference>
<keyword evidence="1" id="KW-0808">Transferase</keyword>
<dbReference type="GO" id="GO:0032259">
    <property type="term" value="P:methylation"/>
    <property type="evidence" value="ECO:0007669"/>
    <property type="project" value="UniProtKB-KW"/>
</dbReference>
<dbReference type="GO" id="GO:0008168">
    <property type="term" value="F:methyltransferase activity"/>
    <property type="evidence" value="ECO:0007669"/>
    <property type="project" value="UniProtKB-KW"/>
</dbReference>
<organism evidence="1 2">
    <name type="scientific">Neotamlana laminarinivorans</name>
    <dbReference type="NCBI Taxonomy" id="2883124"/>
    <lineage>
        <taxon>Bacteria</taxon>
        <taxon>Pseudomonadati</taxon>
        <taxon>Bacteroidota</taxon>
        <taxon>Flavobacteriia</taxon>
        <taxon>Flavobacteriales</taxon>
        <taxon>Flavobacteriaceae</taxon>
        <taxon>Neotamlana</taxon>
    </lineage>
</organism>
<sequence>MMSSILSPLLNNAKVKVDRVICVENLIKDYKKHLNIDVSSYFIGLQEITLYKCELSGYRFFYPYNVAGNGFFYEQLQSYDWYYMPWKWENQKTLSLLNKTYKILEIGSGGLGFIKKLNDLGYNITGLELNENSVKIGQSIGVNIKNESIQNHAKTNLGYYDFVCSFQVLEHISEVNSFIEAQISCLKKGGKLLISVPNNNSFIKFNHGGILNAPPHHMGLWDINSLKYLTNIYNIKLDSVFYEPLQDYHLDWFINSSIAFRFKRMPLLRRFFGSYKFKILFRRIVKVFQKFIKGHTIIAVFVKEK</sequence>
<accession>A0A9X1I1H3</accession>
<comment type="caution">
    <text evidence="1">The sequence shown here is derived from an EMBL/GenBank/DDBJ whole genome shotgun (WGS) entry which is preliminary data.</text>
</comment>
<protein>
    <submittedName>
        <fullName evidence="1">Class I SAM-dependent methyltransferase</fullName>
    </submittedName>
</protein>
<gene>
    <name evidence="1" type="ORF">LG649_12650</name>
</gene>
<name>A0A9X1I1H3_9FLAO</name>
<dbReference type="Proteomes" id="UP001139199">
    <property type="component" value="Unassembled WGS sequence"/>
</dbReference>
<dbReference type="PANTHER" id="PTHR43861:SF6">
    <property type="entry name" value="METHYLTRANSFERASE TYPE 11"/>
    <property type="match status" value="1"/>
</dbReference>
<dbReference type="CDD" id="cd02440">
    <property type="entry name" value="AdoMet_MTases"/>
    <property type="match status" value="1"/>
</dbReference>
<proteinExistence type="predicted"/>
<dbReference type="PANTHER" id="PTHR43861">
    <property type="entry name" value="TRANS-ACONITATE 2-METHYLTRANSFERASE-RELATED"/>
    <property type="match status" value="1"/>
</dbReference>
<keyword evidence="2" id="KW-1185">Reference proteome</keyword>
<keyword evidence="1" id="KW-0489">Methyltransferase</keyword>
<evidence type="ECO:0000313" key="1">
    <source>
        <dbReference type="EMBL" id="MCB4799696.1"/>
    </source>
</evidence>
<evidence type="ECO:0000313" key="2">
    <source>
        <dbReference type="Proteomes" id="UP001139199"/>
    </source>
</evidence>